<dbReference type="InterPro" id="IPR046803">
    <property type="entry name" value="DNAPKcs_CC1-2"/>
</dbReference>
<comment type="caution">
    <text evidence="2">The sequence shown here is derived from an EMBL/GenBank/DDBJ whole genome shotgun (WGS) entry which is preliminary data.</text>
</comment>
<reference evidence="2" key="1">
    <citation type="submission" date="2023-05" db="EMBL/GenBank/DDBJ databases">
        <authorList>
            <person name="Stuckert A."/>
        </authorList>
    </citation>
    <scope>NUCLEOTIDE SEQUENCE</scope>
</reference>
<dbReference type="InterPro" id="IPR016024">
    <property type="entry name" value="ARM-type_fold"/>
</dbReference>
<dbReference type="PANTHER" id="PTHR11139">
    <property type="entry name" value="ATAXIA TELANGIECTASIA MUTATED ATM -RELATED"/>
    <property type="match status" value="1"/>
</dbReference>
<organism evidence="2 3">
    <name type="scientific">Staurois parvus</name>
    <dbReference type="NCBI Taxonomy" id="386267"/>
    <lineage>
        <taxon>Eukaryota</taxon>
        <taxon>Metazoa</taxon>
        <taxon>Chordata</taxon>
        <taxon>Craniata</taxon>
        <taxon>Vertebrata</taxon>
        <taxon>Euteleostomi</taxon>
        <taxon>Amphibia</taxon>
        <taxon>Batrachia</taxon>
        <taxon>Anura</taxon>
        <taxon>Neobatrachia</taxon>
        <taxon>Ranoidea</taxon>
        <taxon>Ranidae</taxon>
        <taxon>Staurois</taxon>
    </lineage>
</organism>
<feature type="domain" description="DNA-dependent protein kinase catalytic subunit CC1/2" evidence="1">
    <location>
        <begin position="1"/>
        <end position="475"/>
    </location>
</feature>
<dbReference type="Pfam" id="PF20502">
    <property type="entry name" value="DNAPKcs_CC1-2"/>
    <property type="match status" value="1"/>
</dbReference>
<dbReference type="EMBL" id="CATNWA010009036">
    <property type="protein sequence ID" value="CAI9557299.1"/>
    <property type="molecule type" value="Genomic_DNA"/>
</dbReference>
<dbReference type="Proteomes" id="UP001162483">
    <property type="component" value="Unassembled WGS sequence"/>
</dbReference>
<evidence type="ECO:0000313" key="2">
    <source>
        <dbReference type="EMBL" id="CAI9557299.1"/>
    </source>
</evidence>
<evidence type="ECO:0000259" key="1">
    <source>
        <dbReference type="Pfam" id="PF20502"/>
    </source>
</evidence>
<gene>
    <name evidence="2" type="ORF">SPARVUS_LOCUS4684854</name>
</gene>
<dbReference type="SUPFAM" id="SSF48371">
    <property type="entry name" value="ARM repeat"/>
    <property type="match status" value="1"/>
</dbReference>
<protein>
    <recommendedName>
        <fullName evidence="1">DNA-dependent protein kinase catalytic subunit CC1/2 domain-containing protein</fullName>
    </recommendedName>
</protein>
<feature type="non-terminal residue" evidence="2">
    <location>
        <position position="475"/>
    </location>
</feature>
<keyword evidence="3" id="KW-1185">Reference proteome</keyword>
<name>A0ABN9CC27_9NEOB</name>
<sequence length="475" mass="54371">VDPVDSTLRDFSGQCIREFLKWSIKQTTPQQQERSPVNTQSLFKRLYSLALHPNVFKRLGASLAFNNIYKEFREESALVEQFVFEVLVIYMESLALSHADEKSLGTIQQCSDAIDHVKRIIVHKASSLNKESKRRVPRGFPPSKPLCLLDIVLWLLEQCGCPQADCRHKAMELFFEFVPLLPERKSASAWLDEIIKTDGVSFLIDRFEGAGNVNVRNCGISHIATLHELKEVFTLTAVIQWMHMLLAALDCYNTFIGMRVVKSHTLLDTSQKSSFFKAIYFFIHQLSTKDIKVAQTCFTIGSKSNLFSPHEMEQYNYSKCTIIVRIMEFVAMILENCHQDFWKMLEEELLNDYMWELTAVTVCDPCSIGFNTADVQVMKNLPDVCIRLLRALVKSPYRRPLEMALQKKITLQCIEDLCAVDLFDPNAKHNRVKLDATLSACKQLQKAELLNSTLQTQVTKLSFSIGSKLLMVVYK</sequence>
<proteinExistence type="predicted"/>
<dbReference type="PANTHER" id="PTHR11139:SF68">
    <property type="entry name" value="DNA-DEPENDENT PROTEIN KINASE CATALYTIC SUBUNIT"/>
    <property type="match status" value="1"/>
</dbReference>
<feature type="non-terminal residue" evidence="2">
    <location>
        <position position="1"/>
    </location>
</feature>
<accession>A0ABN9CC27</accession>
<dbReference type="InterPro" id="IPR050517">
    <property type="entry name" value="DDR_Repair_Kinase"/>
</dbReference>
<evidence type="ECO:0000313" key="3">
    <source>
        <dbReference type="Proteomes" id="UP001162483"/>
    </source>
</evidence>